<name>A0A165N1K6_EXIGL</name>
<dbReference type="PRINTS" id="PR00053">
    <property type="entry name" value="FORKHEAD"/>
</dbReference>
<reference evidence="7 8" key="1">
    <citation type="journal article" date="2016" name="Mol. Biol. Evol.">
        <title>Comparative Genomics of Early-Diverging Mushroom-Forming Fungi Provides Insights into the Origins of Lignocellulose Decay Capabilities.</title>
        <authorList>
            <person name="Nagy L.G."/>
            <person name="Riley R."/>
            <person name="Tritt A."/>
            <person name="Adam C."/>
            <person name="Daum C."/>
            <person name="Floudas D."/>
            <person name="Sun H."/>
            <person name="Yadav J.S."/>
            <person name="Pangilinan J."/>
            <person name="Larsson K.H."/>
            <person name="Matsuura K."/>
            <person name="Barry K."/>
            <person name="Labutti K."/>
            <person name="Kuo R."/>
            <person name="Ohm R.A."/>
            <person name="Bhattacharya S.S."/>
            <person name="Shirouzu T."/>
            <person name="Yoshinaga Y."/>
            <person name="Martin F.M."/>
            <person name="Grigoriev I.V."/>
            <person name="Hibbett D.S."/>
        </authorList>
    </citation>
    <scope>NUCLEOTIDE SEQUENCE [LARGE SCALE GENOMIC DNA]</scope>
    <source>
        <strain evidence="7 8">HHB12029</strain>
    </source>
</reference>
<dbReference type="PANTHER" id="PTHR46078:SF2">
    <property type="entry name" value="FORK-HEAD DOMAIN-CONTAINING PROTEIN"/>
    <property type="match status" value="1"/>
</dbReference>
<keyword evidence="2 5" id="KW-0238">DNA-binding</keyword>
<gene>
    <name evidence="7" type="ORF">EXIGLDRAFT_568896</name>
</gene>
<dbReference type="AlphaFoldDB" id="A0A165N1K6"/>
<dbReference type="EMBL" id="KV425903">
    <property type="protein sequence ID" value="KZW00079.1"/>
    <property type="molecule type" value="Genomic_DNA"/>
</dbReference>
<dbReference type="GO" id="GO:0005634">
    <property type="term" value="C:nucleus"/>
    <property type="evidence" value="ECO:0007669"/>
    <property type="project" value="UniProtKB-SubCell"/>
</dbReference>
<dbReference type="InterPro" id="IPR045912">
    <property type="entry name" value="FOXJ2/3-like"/>
</dbReference>
<evidence type="ECO:0000259" key="6">
    <source>
        <dbReference type="PROSITE" id="PS50039"/>
    </source>
</evidence>
<dbReference type="InterPro" id="IPR001766">
    <property type="entry name" value="Fork_head_dom"/>
</dbReference>
<keyword evidence="4 5" id="KW-0539">Nucleus</keyword>
<dbReference type="GO" id="GO:0000981">
    <property type="term" value="F:DNA-binding transcription factor activity, RNA polymerase II-specific"/>
    <property type="evidence" value="ECO:0007669"/>
    <property type="project" value="TreeGrafter"/>
</dbReference>
<protein>
    <submittedName>
        <fullName evidence="7">Winged helix DNA-binding domain-containing protein</fullName>
    </submittedName>
</protein>
<sequence length="77" mass="8946">PDYPYPTIIRCAILSHPKCTPTLCEIYHSIHDRFPFFKLDDAGWKNSVRYHLSISASFVKIPRPITEAGKGNYWSYD</sequence>
<dbReference type="Proteomes" id="UP000077266">
    <property type="component" value="Unassembled WGS sequence"/>
</dbReference>
<dbReference type="InterPro" id="IPR036390">
    <property type="entry name" value="WH_DNA-bd_sf"/>
</dbReference>
<evidence type="ECO:0000256" key="3">
    <source>
        <dbReference type="ARBA" id="ARBA00023163"/>
    </source>
</evidence>
<evidence type="ECO:0000256" key="5">
    <source>
        <dbReference type="PROSITE-ProRule" id="PRU00089"/>
    </source>
</evidence>
<dbReference type="STRING" id="1314781.A0A165N1K6"/>
<feature type="DNA-binding region" description="Fork-head" evidence="5">
    <location>
        <begin position="1"/>
        <end position="77"/>
    </location>
</feature>
<dbReference type="OrthoDB" id="5954824at2759"/>
<feature type="non-terminal residue" evidence="7">
    <location>
        <position position="77"/>
    </location>
</feature>
<dbReference type="PROSITE" id="PS50039">
    <property type="entry name" value="FORK_HEAD_3"/>
    <property type="match status" value="1"/>
</dbReference>
<dbReference type="CDD" id="cd00059">
    <property type="entry name" value="FH_FOX"/>
    <property type="match status" value="1"/>
</dbReference>
<feature type="domain" description="Fork-head" evidence="6">
    <location>
        <begin position="1"/>
        <end position="77"/>
    </location>
</feature>
<feature type="non-terminal residue" evidence="7">
    <location>
        <position position="1"/>
    </location>
</feature>
<evidence type="ECO:0000256" key="4">
    <source>
        <dbReference type="ARBA" id="ARBA00023242"/>
    </source>
</evidence>
<dbReference type="SMART" id="SM00339">
    <property type="entry name" value="FH"/>
    <property type="match status" value="1"/>
</dbReference>
<organism evidence="7 8">
    <name type="scientific">Exidia glandulosa HHB12029</name>
    <dbReference type="NCBI Taxonomy" id="1314781"/>
    <lineage>
        <taxon>Eukaryota</taxon>
        <taxon>Fungi</taxon>
        <taxon>Dikarya</taxon>
        <taxon>Basidiomycota</taxon>
        <taxon>Agaricomycotina</taxon>
        <taxon>Agaricomycetes</taxon>
        <taxon>Auriculariales</taxon>
        <taxon>Exidiaceae</taxon>
        <taxon>Exidia</taxon>
    </lineage>
</organism>
<dbReference type="Pfam" id="PF00250">
    <property type="entry name" value="Forkhead"/>
    <property type="match status" value="1"/>
</dbReference>
<dbReference type="SUPFAM" id="SSF46785">
    <property type="entry name" value="Winged helix' DNA-binding domain"/>
    <property type="match status" value="1"/>
</dbReference>
<dbReference type="Gene3D" id="1.10.10.10">
    <property type="entry name" value="Winged helix-like DNA-binding domain superfamily/Winged helix DNA-binding domain"/>
    <property type="match status" value="1"/>
</dbReference>
<evidence type="ECO:0000256" key="1">
    <source>
        <dbReference type="ARBA" id="ARBA00023015"/>
    </source>
</evidence>
<dbReference type="InterPro" id="IPR036388">
    <property type="entry name" value="WH-like_DNA-bd_sf"/>
</dbReference>
<evidence type="ECO:0000313" key="8">
    <source>
        <dbReference type="Proteomes" id="UP000077266"/>
    </source>
</evidence>
<proteinExistence type="predicted"/>
<dbReference type="InParanoid" id="A0A165N1K6"/>
<evidence type="ECO:0000313" key="7">
    <source>
        <dbReference type="EMBL" id="KZW00079.1"/>
    </source>
</evidence>
<evidence type="ECO:0000256" key="2">
    <source>
        <dbReference type="ARBA" id="ARBA00023125"/>
    </source>
</evidence>
<dbReference type="PANTHER" id="PTHR46078">
    <property type="entry name" value="FORKHEAD BOX PROTEIN J2 FAMILY MEMBER"/>
    <property type="match status" value="1"/>
</dbReference>
<dbReference type="GO" id="GO:0000978">
    <property type="term" value="F:RNA polymerase II cis-regulatory region sequence-specific DNA binding"/>
    <property type="evidence" value="ECO:0007669"/>
    <property type="project" value="TreeGrafter"/>
</dbReference>
<accession>A0A165N1K6</accession>
<keyword evidence="3" id="KW-0804">Transcription</keyword>
<keyword evidence="8" id="KW-1185">Reference proteome</keyword>
<keyword evidence="1" id="KW-0805">Transcription regulation</keyword>
<comment type="subcellular location">
    <subcellularLocation>
        <location evidence="5">Nucleus</location>
    </subcellularLocation>
</comment>